<dbReference type="EMBL" id="JACAZF010000008">
    <property type="protein sequence ID" value="KAF7297455.1"/>
    <property type="molecule type" value="Genomic_DNA"/>
</dbReference>
<dbReference type="GeneID" id="59348918"/>
<proteinExistence type="predicted"/>
<keyword evidence="1" id="KW-1133">Transmembrane helix</keyword>
<feature type="transmembrane region" description="Helical" evidence="1">
    <location>
        <begin position="271"/>
        <end position="291"/>
    </location>
</feature>
<feature type="transmembrane region" description="Helical" evidence="1">
    <location>
        <begin position="66"/>
        <end position="90"/>
    </location>
</feature>
<organism evidence="2 3">
    <name type="scientific">Mycena indigotica</name>
    <dbReference type="NCBI Taxonomy" id="2126181"/>
    <lineage>
        <taxon>Eukaryota</taxon>
        <taxon>Fungi</taxon>
        <taxon>Dikarya</taxon>
        <taxon>Basidiomycota</taxon>
        <taxon>Agaricomycotina</taxon>
        <taxon>Agaricomycetes</taxon>
        <taxon>Agaricomycetidae</taxon>
        <taxon>Agaricales</taxon>
        <taxon>Marasmiineae</taxon>
        <taxon>Mycenaceae</taxon>
        <taxon>Mycena</taxon>
    </lineage>
</organism>
<evidence type="ECO:0000313" key="3">
    <source>
        <dbReference type="Proteomes" id="UP000636479"/>
    </source>
</evidence>
<keyword evidence="1" id="KW-0812">Transmembrane</keyword>
<keyword evidence="3" id="KW-1185">Reference proteome</keyword>
<evidence type="ECO:0000256" key="1">
    <source>
        <dbReference type="SAM" id="Phobius"/>
    </source>
</evidence>
<feature type="transmembrane region" description="Helical" evidence="1">
    <location>
        <begin position="110"/>
        <end position="129"/>
    </location>
</feature>
<dbReference type="RefSeq" id="XP_037217814.1">
    <property type="nucleotide sequence ID" value="XM_037366402.1"/>
</dbReference>
<feature type="transmembrane region" description="Helical" evidence="1">
    <location>
        <begin position="192"/>
        <end position="215"/>
    </location>
</feature>
<gene>
    <name evidence="2" type="ORF">MIND_00979200</name>
</gene>
<name>A0A8H6SDC4_9AGAR</name>
<feature type="transmembrane region" description="Helical" evidence="1">
    <location>
        <begin position="30"/>
        <end position="54"/>
    </location>
</feature>
<dbReference type="AlphaFoldDB" id="A0A8H6SDC4"/>
<sequence length="388" mass="42665">MSNASAATGSYRPDESAVEIFSEHTWLQGAFLAAIAYGIEAVLFFMSARLLWVARSKDEGTERRNLILIGYISTIYVLGTLYMAGLFQFTQLSFIDNRNIPGGPNQYENIMFSLPIDMLANVIMVLLTWMCDIINVWRCGVIYRGSRIPWYLVVALPACMYLASIALGMLFLKQVGTVSASPWDTSGINWTVPYYSMSLALNVLVTLLIVARLLLCRAQVNRAMGATHGSQYTSLAAMIVESAAIYSTFALLFLVPFVINTPTSIAVSQLFLQGLSPIQVVSTLLIIFRVASGRAWSAKTTQTLTGGQRGTGDATHTIGGHTINSKANSSLRIRTVTQTETYPGYGYDHDHSSHDEVHTKEAVSLQTFSDKTRTVNFDALPSEREHAV</sequence>
<dbReference type="Proteomes" id="UP000636479">
    <property type="component" value="Unassembled WGS sequence"/>
</dbReference>
<feature type="transmembrane region" description="Helical" evidence="1">
    <location>
        <begin position="235"/>
        <end position="259"/>
    </location>
</feature>
<keyword evidence="1" id="KW-0472">Membrane</keyword>
<accession>A0A8H6SDC4</accession>
<protein>
    <submittedName>
        <fullName evidence="2">Uncharacterized protein</fullName>
    </submittedName>
</protein>
<comment type="caution">
    <text evidence="2">The sequence shown here is derived from an EMBL/GenBank/DDBJ whole genome shotgun (WGS) entry which is preliminary data.</text>
</comment>
<feature type="transmembrane region" description="Helical" evidence="1">
    <location>
        <begin position="150"/>
        <end position="172"/>
    </location>
</feature>
<reference evidence="2" key="1">
    <citation type="submission" date="2020-05" db="EMBL/GenBank/DDBJ databases">
        <title>Mycena genomes resolve the evolution of fungal bioluminescence.</title>
        <authorList>
            <person name="Tsai I.J."/>
        </authorList>
    </citation>
    <scope>NUCLEOTIDE SEQUENCE</scope>
    <source>
        <strain evidence="2">171206Taipei</strain>
    </source>
</reference>
<evidence type="ECO:0000313" key="2">
    <source>
        <dbReference type="EMBL" id="KAF7297455.1"/>
    </source>
</evidence>
<dbReference type="OrthoDB" id="3267806at2759"/>